<accession>A0A0B1T5G6</accession>
<proteinExistence type="predicted"/>
<evidence type="ECO:0000259" key="2">
    <source>
        <dbReference type="Pfam" id="PF10551"/>
    </source>
</evidence>
<dbReference type="Proteomes" id="UP000053660">
    <property type="component" value="Unassembled WGS sequence"/>
</dbReference>
<dbReference type="AlphaFoldDB" id="A0A0B1T5G6"/>
<protein>
    <recommendedName>
        <fullName evidence="2">MULE transposase domain-containing protein</fullName>
    </recommendedName>
</protein>
<organism evidence="3 4">
    <name type="scientific">Oesophagostomum dentatum</name>
    <name type="common">Nodular worm</name>
    <dbReference type="NCBI Taxonomy" id="61180"/>
    <lineage>
        <taxon>Eukaryota</taxon>
        <taxon>Metazoa</taxon>
        <taxon>Ecdysozoa</taxon>
        <taxon>Nematoda</taxon>
        <taxon>Chromadorea</taxon>
        <taxon>Rhabditida</taxon>
        <taxon>Rhabditina</taxon>
        <taxon>Rhabditomorpha</taxon>
        <taxon>Strongyloidea</taxon>
        <taxon>Strongylidae</taxon>
        <taxon>Oesophagostomum</taxon>
    </lineage>
</organism>
<dbReference type="EMBL" id="KN552849">
    <property type="protein sequence ID" value="KHJ90610.1"/>
    <property type="molecule type" value="Genomic_DNA"/>
</dbReference>
<feature type="domain" description="MULE transposase" evidence="2">
    <location>
        <begin position="193"/>
        <end position="269"/>
    </location>
</feature>
<feature type="region of interest" description="Disordered" evidence="1">
    <location>
        <begin position="13"/>
        <end position="40"/>
    </location>
</feature>
<keyword evidence="4" id="KW-1185">Reference proteome</keyword>
<sequence length="465" mass="53013">MLLPTSWYVVPCPTPASEEDSESLQVEDQANPADGISASLPGPSSDLVHQEYHGIRQMLQKIRAETSISSTHPIQHYMEQMKKLDQDQSLEDELRVKVIDEFRGDGYVQKRRAISRATNKHRVQVTMESVPRFLANLSDGAPFLQLSREGLHVYFAAVAIEKACKNGLHTLIADGVHSKAPKGLRHGSQVYVIHGVCSGSVDVPLVYSIMERKTREQYEMVLAPLRDQLIRFGANLNELRVILDYEKAAIAAVRNTFHQSEVQGCAFHLALAWNRRRNSLGLTRFIFGKDSVPAVNEWWSTIKGLIFLPKRLHREVRALKEPPVPQQHPCFQSCTYFLDYLDKTWYRGVLSDLWDKSEATELRTTNVAEAFHRKLSVLIQEDHPTLAVLIETFHKLEIDARATLNSLEMHPNREKRLSKAATVRKNEIATAIQQFDDQYKKFGVTRSEIELHCKKMAQYVTDKAF</sequence>
<evidence type="ECO:0000313" key="3">
    <source>
        <dbReference type="EMBL" id="KHJ90610.1"/>
    </source>
</evidence>
<reference evidence="3 4" key="1">
    <citation type="submission" date="2014-03" db="EMBL/GenBank/DDBJ databases">
        <title>Draft genome of the hookworm Oesophagostomum dentatum.</title>
        <authorList>
            <person name="Mitreva M."/>
        </authorList>
    </citation>
    <scope>NUCLEOTIDE SEQUENCE [LARGE SCALE GENOMIC DNA]</scope>
    <source>
        <strain evidence="3 4">OD-Hann</strain>
    </source>
</reference>
<dbReference type="Pfam" id="PF10551">
    <property type="entry name" value="MULE"/>
    <property type="match status" value="1"/>
</dbReference>
<name>A0A0B1T5G6_OESDE</name>
<evidence type="ECO:0000313" key="4">
    <source>
        <dbReference type="Proteomes" id="UP000053660"/>
    </source>
</evidence>
<dbReference type="InterPro" id="IPR018289">
    <property type="entry name" value="MULE_transposase_dom"/>
</dbReference>
<evidence type="ECO:0000256" key="1">
    <source>
        <dbReference type="SAM" id="MobiDB-lite"/>
    </source>
</evidence>
<dbReference type="OrthoDB" id="5877246at2759"/>
<gene>
    <name evidence="3" type="ORF">OESDEN_09545</name>
</gene>